<proteinExistence type="predicted"/>
<dbReference type="Proteomes" id="UP000062963">
    <property type="component" value="Chromosome"/>
</dbReference>
<dbReference type="STRING" id="273035.SKUN_001448"/>
<dbReference type="Gene3D" id="3.30.1180.10">
    <property type="match status" value="1"/>
</dbReference>
<protein>
    <submittedName>
        <fullName evidence="2">DegV family protein</fullName>
    </submittedName>
</protein>
<dbReference type="SUPFAM" id="SSF82549">
    <property type="entry name" value="DAK1/DegV-like"/>
    <property type="match status" value="1"/>
</dbReference>
<dbReference type="InterPro" id="IPR043168">
    <property type="entry name" value="DegV_C"/>
</dbReference>
<dbReference type="InterPro" id="IPR050270">
    <property type="entry name" value="DegV_domain_contain"/>
</dbReference>
<gene>
    <name evidence="2" type="primary">degV</name>
    <name evidence="2" type="ORF">SKUN_001448</name>
</gene>
<dbReference type="EMBL" id="CP010899">
    <property type="protein sequence ID" value="ALA98311.1"/>
    <property type="molecule type" value="Genomic_DNA"/>
</dbReference>
<evidence type="ECO:0000256" key="1">
    <source>
        <dbReference type="ARBA" id="ARBA00023121"/>
    </source>
</evidence>
<sequence length="285" mass="32005">MSKKIAILTDSSAGFTTAEIKQLGIHVIPLHIILNNEVDILDTEEEAAKHNFYEVVQTGTTKTSQASTGELMVKYDEILKTYYEIIHYPIAEKLSSQYATAYLLSQDKKYSGKVHVVRNHTAAFALKTLIIYANELTKQNLSVEEIIAKTNELEKKAYMAIIPGSLDRLAKGGRVGKVLLSLINLFKIKILIQWGEHPKKIASSRTLNNLIETLVETLEKFKKTVKINFQLFVLKTSECSSKVWDNVTQKLNELKVTYHTENLANIFVAHAGLNTIAFVGVPQIK</sequence>
<dbReference type="PATRIC" id="fig|273035.7.peg.1791"/>
<name>A0A0K2JJB5_SPIKU</name>
<dbReference type="KEGG" id="skn:SKUN_001448"/>
<dbReference type="PROSITE" id="PS51482">
    <property type="entry name" value="DEGV"/>
    <property type="match status" value="1"/>
</dbReference>
<dbReference type="AlphaFoldDB" id="A0A0K2JJB5"/>
<evidence type="ECO:0000313" key="2">
    <source>
        <dbReference type="EMBL" id="ALA98311.1"/>
    </source>
</evidence>
<dbReference type="OrthoDB" id="391635at2"/>
<accession>A0A0K2JJB5</accession>
<organism evidence="2 3">
    <name type="scientific">Spiroplasma kunkelii CR2-3x</name>
    <dbReference type="NCBI Taxonomy" id="273035"/>
    <lineage>
        <taxon>Bacteria</taxon>
        <taxon>Bacillati</taxon>
        <taxon>Mycoplasmatota</taxon>
        <taxon>Mollicutes</taxon>
        <taxon>Entomoplasmatales</taxon>
        <taxon>Spiroplasmataceae</taxon>
        <taxon>Spiroplasma</taxon>
    </lineage>
</organism>
<dbReference type="Gene3D" id="3.40.50.10170">
    <property type="match status" value="1"/>
</dbReference>
<reference evidence="2 3" key="1">
    <citation type="journal article" date="2015" name="Genome Announc.">
        <title>Complete Genome Sequence of Spiroplasma kunkelii Strain CR2-3x, Causal Agent of Corn Stunt Disease in Zea mays L.</title>
        <authorList>
            <person name="Davis R.E."/>
            <person name="Shao J."/>
            <person name="Dally E.L."/>
            <person name="Zhao Y."/>
            <person name="Gasparich G.E."/>
            <person name="Gaynor B.J."/>
            <person name="Athey J.C."/>
            <person name="Harrison N.A."/>
            <person name="Donofrio N."/>
        </authorList>
    </citation>
    <scope>NUCLEOTIDE SEQUENCE [LARGE SCALE GENOMIC DNA]</scope>
    <source>
        <strain evidence="2 3">CR2-3x</strain>
    </source>
</reference>
<keyword evidence="3" id="KW-1185">Reference proteome</keyword>
<dbReference type="GO" id="GO:0008289">
    <property type="term" value="F:lipid binding"/>
    <property type="evidence" value="ECO:0007669"/>
    <property type="project" value="UniProtKB-KW"/>
</dbReference>
<keyword evidence="1" id="KW-0446">Lipid-binding</keyword>
<dbReference type="NCBIfam" id="TIGR00762">
    <property type="entry name" value="DegV"/>
    <property type="match status" value="1"/>
</dbReference>
<dbReference type="Pfam" id="PF02645">
    <property type="entry name" value="DegV"/>
    <property type="match status" value="1"/>
</dbReference>
<dbReference type="InterPro" id="IPR003797">
    <property type="entry name" value="DegV"/>
</dbReference>
<dbReference type="PANTHER" id="PTHR33434:SF2">
    <property type="entry name" value="FATTY ACID-BINDING PROTEIN TM_1468"/>
    <property type="match status" value="1"/>
</dbReference>
<dbReference type="PANTHER" id="PTHR33434">
    <property type="entry name" value="DEGV DOMAIN-CONTAINING PROTEIN DR_1986-RELATED"/>
    <property type="match status" value="1"/>
</dbReference>
<evidence type="ECO:0000313" key="3">
    <source>
        <dbReference type="Proteomes" id="UP000062963"/>
    </source>
</evidence>
<dbReference type="RefSeq" id="WP_053391357.1">
    <property type="nucleotide sequence ID" value="NZ_CP010899.1"/>
</dbReference>